<comment type="cofactor">
    <cofactor evidence="1">
        <name>Zn(2+)</name>
        <dbReference type="ChEBI" id="CHEBI:29105"/>
    </cofactor>
</comment>
<keyword evidence="4" id="KW-0862">Zinc</keyword>
<dbReference type="CDD" id="cd05285">
    <property type="entry name" value="sorbitol_DH"/>
    <property type="match status" value="1"/>
</dbReference>
<sequence length="466" mass="50436">MRPRSLGRPRLPAIPAIPTCTIPAGALGPWPMGHAQGRPPSTWPARTTGVAVLYFHQGRQLHPPTPTPLSLSPSLPLSSSPCFSPPTHQSTMSAAPVNELYDPQRVLHSAEFKVFARGEFPQKDIKQNLAAFTNPKHDLHLVQKPVPVPGPGQVVVHVRATGICGSDVHFWKHGRIGDTMVVSDENGLGHESAGTVYSVGEGVTEWKVGDRVAIEAGVPCSKPSCDYCRTGRYNACPDVVFFSTPPYHGTLTRYHLHPAGWLHRLPDNVTFEEGALLEPLTVALAGIERSALRLGDPLLICGAGPIGLVTLLCARAAGAEPIVITDLAASRLEFAKKLVPSVRTVQIARGETSKDVAARVRETLGLEPVLALECTGVESSVHAAIYVRPPTPARLRLDKCSANIRPALQSVRFGGLVFVIGVGKEMQNMPFMHLSANEIDVKFQYRYANQVRTLSSWFLMPFLSSQ</sequence>
<dbReference type="Pfam" id="PF08240">
    <property type="entry name" value="ADH_N"/>
    <property type="match status" value="1"/>
</dbReference>
<dbReference type="PROSITE" id="PS00059">
    <property type="entry name" value="ADH_ZINC"/>
    <property type="match status" value="1"/>
</dbReference>
<dbReference type="GO" id="GO:0003939">
    <property type="term" value="F:L-iditol 2-dehydrogenase (NAD+) activity"/>
    <property type="evidence" value="ECO:0007669"/>
    <property type="project" value="TreeGrafter"/>
</dbReference>
<evidence type="ECO:0000313" key="8">
    <source>
        <dbReference type="EMBL" id="KZT50962.1"/>
    </source>
</evidence>
<dbReference type="EMBL" id="KV424133">
    <property type="protein sequence ID" value="KZT50962.1"/>
    <property type="molecule type" value="Genomic_DNA"/>
</dbReference>
<evidence type="ECO:0000256" key="3">
    <source>
        <dbReference type="ARBA" id="ARBA00022723"/>
    </source>
</evidence>
<reference evidence="8 9" key="1">
    <citation type="journal article" date="2016" name="Mol. Biol. Evol.">
        <title>Comparative Genomics of Early-Diverging Mushroom-Forming Fungi Provides Insights into the Origins of Lignocellulose Decay Capabilities.</title>
        <authorList>
            <person name="Nagy L.G."/>
            <person name="Riley R."/>
            <person name="Tritt A."/>
            <person name="Adam C."/>
            <person name="Daum C."/>
            <person name="Floudas D."/>
            <person name="Sun H."/>
            <person name="Yadav J.S."/>
            <person name="Pangilinan J."/>
            <person name="Larsson K.H."/>
            <person name="Matsuura K."/>
            <person name="Barry K."/>
            <person name="Labutti K."/>
            <person name="Kuo R."/>
            <person name="Ohm R.A."/>
            <person name="Bhattacharya S.S."/>
            <person name="Shirouzu T."/>
            <person name="Yoshinaga Y."/>
            <person name="Martin F.M."/>
            <person name="Grigoriev I.V."/>
            <person name="Hibbett D.S."/>
        </authorList>
    </citation>
    <scope>NUCLEOTIDE SEQUENCE [LARGE SCALE GENOMIC DNA]</scope>
    <source>
        <strain evidence="8 9">HHB12733</strain>
    </source>
</reference>
<keyword evidence="6" id="KW-0520">NAD</keyword>
<dbReference type="PANTHER" id="PTHR43161:SF12">
    <property type="entry name" value="L-ARABINITOL 4-DEHYDROGENASE"/>
    <property type="match status" value="1"/>
</dbReference>
<dbReference type="InParanoid" id="A0A165CKI9"/>
<evidence type="ECO:0000256" key="6">
    <source>
        <dbReference type="ARBA" id="ARBA00023027"/>
    </source>
</evidence>
<dbReference type="InterPro" id="IPR011032">
    <property type="entry name" value="GroES-like_sf"/>
</dbReference>
<dbReference type="Proteomes" id="UP000076842">
    <property type="component" value="Unassembled WGS sequence"/>
</dbReference>
<dbReference type="AlphaFoldDB" id="A0A165CKI9"/>
<accession>A0A165CKI9</accession>
<dbReference type="STRING" id="1353952.A0A165CKI9"/>
<dbReference type="GO" id="GO:0006062">
    <property type="term" value="P:sorbitol catabolic process"/>
    <property type="evidence" value="ECO:0007669"/>
    <property type="project" value="TreeGrafter"/>
</dbReference>
<dbReference type="InterPro" id="IPR002328">
    <property type="entry name" value="ADH_Zn_CS"/>
</dbReference>
<evidence type="ECO:0000256" key="4">
    <source>
        <dbReference type="ARBA" id="ARBA00022833"/>
    </source>
</evidence>
<evidence type="ECO:0000256" key="2">
    <source>
        <dbReference type="ARBA" id="ARBA00008072"/>
    </source>
</evidence>
<proteinExistence type="inferred from homology"/>
<gene>
    <name evidence="8" type="ORF">CALCODRAFT_504096</name>
</gene>
<dbReference type="InterPro" id="IPR045306">
    <property type="entry name" value="SDH-like"/>
</dbReference>
<feature type="domain" description="Alcohol dehydrogenase-like N-terminal" evidence="7">
    <location>
        <begin position="150"/>
        <end position="267"/>
    </location>
</feature>
<dbReference type="SUPFAM" id="SSF51735">
    <property type="entry name" value="NAD(P)-binding Rossmann-fold domains"/>
    <property type="match status" value="1"/>
</dbReference>
<evidence type="ECO:0000256" key="1">
    <source>
        <dbReference type="ARBA" id="ARBA00001947"/>
    </source>
</evidence>
<dbReference type="GO" id="GO:0008270">
    <property type="term" value="F:zinc ion binding"/>
    <property type="evidence" value="ECO:0007669"/>
    <property type="project" value="InterPro"/>
</dbReference>
<evidence type="ECO:0000256" key="5">
    <source>
        <dbReference type="ARBA" id="ARBA00023002"/>
    </source>
</evidence>
<protein>
    <submittedName>
        <fullName evidence="8">GroES-like protein</fullName>
    </submittedName>
</protein>
<name>A0A165CKI9_9BASI</name>
<dbReference type="OrthoDB" id="2148442at2759"/>
<evidence type="ECO:0000313" key="9">
    <source>
        <dbReference type="Proteomes" id="UP000076842"/>
    </source>
</evidence>
<dbReference type="PANTHER" id="PTHR43161">
    <property type="entry name" value="SORBITOL DEHYDROGENASE"/>
    <property type="match status" value="1"/>
</dbReference>
<organism evidence="8 9">
    <name type="scientific">Calocera cornea HHB12733</name>
    <dbReference type="NCBI Taxonomy" id="1353952"/>
    <lineage>
        <taxon>Eukaryota</taxon>
        <taxon>Fungi</taxon>
        <taxon>Dikarya</taxon>
        <taxon>Basidiomycota</taxon>
        <taxon>Agaricomycotina</taxon>
        <taxon>Dacrymycetes</taxon>
        <taxon>Dacrymycetales</taxon>
        <taxon>Dacrymycetaceae</taxon>
        <taxon>Calocera</taxon>
    </lineage>
</organism>
<dbReference type="FunFam" id="3.40.50.720:FF:000068">
    <property type="entry name" value="Sorbitol dehydrogenase"/>
    <property type="match status" value="1"/>
</dbReference>
<dbReference type="InterPro" id="IPR036291">
    <property type="entry name" value="NAD(P)-bd_dom_sf"/>
</dbReference>
<dbReference type="InterPro" id="IPR013154">
    <property type="entry name" value="ADH-like_N"/>
</dbReference>
<comment type="similarity">
    <text evidence="2">Belongs to the zinc-containing alcohol dehydrogenase family.</text>
</comment>
<keyword evidence="5" id="KW-0560">Oxidoreductase</keyword>
<evidence type="ECO:0000259" key="7">
    <source>
        <dbReference type="Pfam" id="PF08240"/>
    </source>
</evidence>
<dbReference type="Gene3D" id="3.90.180.10">
    <property type="entry name" value="Medium-chain alcohol dehydrogenases, catalytic domain"/>
    <property type="match status" value="1"/>
</dbReference>
<keyword evidence="9" id="KW-1185">Reference proteome</keyword>
<dbReference type="Gene3D" id="3.40.50.720">
    <property type="entry name" value="NAD(P)-binding Rossmann-like Domain"/>
    <property type="match status" value="1"/>
</dbReference>
<keyword evidence="3" id="KW-0479">Metal-binding</keyword>
<dbReference type="SUPFAM" id="SSF50129">
    <property type="entry name" value="GroES-like"/>
    <property type="match status" value="1"/>
</dbReference>